<dbReference type="GO" id="GO:0016616">
    <property type="term" value="F:oxidoreductase activity, acting on the CH-OH group of donors, NAD or NADP as acceptor"/>
    <property type="evidence" value="ECO:0007669"/>
    <property type="project" value="InterPro"/>
</dbReference>
<dbReference type="InterPro" id="IPR002225">
    <property type="entry name" value="3Beta_OHSteriod_DH/Estase"/>
</dbReference>
<dbReference type="Pfam" id="PF01073">
    <property type="entry name" value="3Beta_HSD"/>
    <property type="match status" value="1"/>
</dbReference>
<evidence type="ECO:0000313" key="4">
    <source>
        <dbReference type="EMBL" id="HGT40694.1"/>
    </source>
</evidence>
<sequence length="329" mass="35093">MNVLVTGGGGFLGAALCKALVARGCTVRSYSRAVYPQLWDWGVECRQGDLADADRLRRAAEGCDAVFHVAAKAGVWGRYAEYHQTNVAGTSQVLSACRAERVPKLIYTSSPSVVYGGGDECGVDESAPYPARYLAHYPATKAQAERMVLAANSPTLATVALRPHLIWGPGDRHLLPRLLAKARAGKLRRVGSGGNLVDTTYIDNAVAAHLAALDRLQPGAACAGKAYFIANGEPVPLWTLIDHLLACADLPPVTKGISPRLAYGVGAVCEAVYGMLGVEREPPMTRFVARQLSTAHWFDLTAARRDLGYVPQVTVAEGLSRLRAALQST</sequence>
<dbReference type="AlphaFoldDB" id="A0A7C4LMZ6"/>
<dbReference type="InterPro" id="IPR050177">
    <property type="entry name" value="Lipid_A_modif_metabolic_enz"/>
</dbReference>
<dbReference type="Gene3D" id="3.40.50.720">
    <property type="entry name" value="NAD(P)-binding Rossmann-like Domain"/>
    <property type="match status" value="1"/>
</dbReference>
<keyword evidence="2" id="KW-0560">Oxidoreductase</keyword>
<evidence type="ECO:0000259" key="3">
    <source>
        <dbReference type="Pfam" id="PF01073"/>
    </source>
</evidence>
<dbReference type="SUPFAM" id="SSF51735">
    <property type="entry name" value="NAD(P)-binding Rossmann-fold domains"/>
    <property type="match status" value="1"/>
</dbReference>
<protein>
    <submittedName>
        <fullName evidence="4">NAD-dependent epimerase/dehydratase family protein</fullName>
    </submittedName>
</protein>
<dbReference type="PANTHER" id="PTHR43245">
    <property type="entry name" value="BIFUNCTIONAL POLYMYXIN RESISTANCE PROTEIN ARNA"/>
    <property type="match status" value="1"/>
</dbReference>
<evidence type="ECO:0000256" key="1">
    <source>
        <dbReference type="ARBA" id="ARBA00009219"/>
    </source>
</evidence>
<gene>
    <name evidence="4" type="ORF">ENS64_15730</name>
</gene>
<evidence type="ECO:0000256" key="2">
    <source>
        <dbReference type="ARBA" id="ARBA00023002"/>
    </source>
</evidence>
<dbReference type="InterPro" id="IPR036291">
    <property type="entry name" value="NAD(P)-bd_dom_sf"/>
</dbReference>
<dbReference type="PANTHER" id="PTHR43245:SF51">
    <property type="entry name" value="SHORT CHAIN DEHYDROGENASE_REDUCTASE FAMILY 42E, MEMBER 2"/>
    <property type="match status" value="1"/>
</dbReference>
<comment type="similarity">
    <text evidence="1">Belongs to the 3-beta-HSD family.</text>
</comment>
<comment type="caution">
    <text evidence="4">The sequence shown here is derived from an EMBL/GenBank/DDBJ whole genome shotgun (WGS) entry which is preliminary data.</text>
</comment>
<organism evidence="4">
    <name type="scientific">Schlesneria paludicola</name>
    <dbReference type="NCBI Taxonomy" id="360056"/>
    <lineage>
        <taxon>Bacteria</taxon>
        <taxon>Pseudomonadati</taxon>
        <taxon>Planctomycetota</taxon>
        <taxon>Planctomycetia</taxon>
        <taxon>Planctomycetales</taxon>
        <taxon>Planctomycetaceae</taxon>
        <taxon>Schlesneria</taxon>
    </lineage>
</organism>
<name>A0A7C4LMZ6_9PLAN</name>
<reference evidence="4" key="1">
    <citation type="journal article" date="2020" name="mSystems">
        <title>Genome- and Community-Level Interaction Insights into Carbon Utilization and Element Cycling Functions of Hydrothermarchaeota in Hydrothermal Sediment.</title>
        <authorList>
            <person name="Zhou Z."/>
            <person name="Liu Y."/>
            <person name="Xu W."/>
            <person name="Pan J."/>
            <person name="Luo Z.H."/>
            <person name="Li M."/>
        </authorList>
    </citation>
    <scope>NUCLEOTIDE SEQUENCE [LARGE SCALE GENOMIC DNA]</scope>
    <source>
        <strain evidence="4">SpSt-508</strain>
    </source>
</reference>
<dbReference type="GO" id="GO:0006694">
    <property type="term" value="P:steroid biosynthetic process"/>
    <property type="evidence" value="ECO:0007669"/>
    <property type="project" value="InterPro"/>
</dbReference>
<feature type="domain" description="3-beta hydroxysteroid dehydrogenase/isomerase" evidence="3">
    <location>
        <begin position="4"/>
        <end position="248"/>
    </location>
</feature>
<proteinExistence type="inferred from homology"/>
<accession>A0A7C4LMZ6</accession>
<dbReference type="EMBL" id="DSVQ01000018">
    <property type="protein sequence ID" value="HGT40694.1"/>
    <property type="molecule type" value="Genomic_DNA"/>
</dbReference>